<keyword evidence="7 8" id="KW-0807">Transducer</keyword>
<evidence type="ECO:0000256" key="7">
    <source>
        <dbReference type="ARBA" id="ARBA00023224"/>
    </source>
</evidence>
<dbReference type="GO" id="GO:0050909">
    <property type="term" value="P:sensory perception of taste"/>
    <property type="evidence" value="ECO:0007669"/>
    <property type="project" value="InterPro"/>
</dbReference>
<evidence type="ECO:0000256" key="4">
    <source>
        <dbReference type="ARBA" id="ARBA00022989"/>
    </source>
</evidence>
<dbReference type="PANTHER" id="PTHR21143">
    <property type="entry name" value="INVERTEBRATE GUSTATORY RECEPTOR"/>
    <property type="match status" value="1"/>
</dbReference>
<keyword evidence="5 8" id="KW-0472">Membrane</keyword>
<feature type="transmembrane region" description="Helical" evidence="8">
    <location>
        <begin position="48"/>
        <end position="66"/>
    </location>
</feature>
<keyword evidence="3 8" id="KW-0812">Transmembrane</keyword>
<reference evidence="10" key="1">
    <citation type="submission" date="2013-03" db="EMBL/GenBank/DDBJ databases">
        <title>The Genome Sequence of Anopheles epiroticus epiroticus2.</title>
        <authorList>
            <consortium name="The Broad Institute Genomics Platform"/>
            <person name="Neafsey D.E."/>
            <person name="Howell P."/>
            <person name="Walker B."/>
            <person name="Young S.K."/>
            <person name="Zeng Q."/>
            <person name="Gargeya S."/>
            <person name="Fitzgerald M."/>
            <person name="Haas B."/>
            <person name="Abouelleil A."/>
            <person name="Allen A.W."/>
            <person name="Alvarado L."/>
            <person name="Arachchi H.M."/>
            <person name="Berlin A.M."/>
            <person name="Chapman S.B."/>
            <person name="Gainer-Dewar J."/>
            <person name="Goldberg J."/>
            <person name="Griggs A."/>
            <person name="Gujja S."/>
            <person name="Hansen M."/>
            <person name="Howarth C."/>
            <person name="Imamovic A."/>
            <person name="Ireland A."/>
            <person name="Larimer J."/>
            <person name="McCowan C."/>
            <person name="Murphy C."/>
            <person name="Pearson M."/>
            <person name="Poon T.W."/>
            <person name="Priest M."/>
            <person name="Roberts A."/>
            <person name="Saif S."/>
            <person name="Shea T."/>
            <person name="Sisk P."/>
            <person name="Sykes S."/>
            <person name="Wortman J."/>
            <person name="Nusbaum C."/>
            <person name="Birren B."/>
        </authorList>
    </citation>
    <scope>NUCLEOTIDE SEQUENCE [LARGE SCALE GENOMIC DNA]</scope>
    <source>
        <strain evidence="10">Epiroticus2</strain>
    </source>
</reference>
<keyword evidence="6 8" id="KW-0675">Receptor</keyword>
<dbReference type="EnsemblMetazoa" id="AEPI009441-RA">
    <property type="protein sequence ID" value="AEPI009441-PA"/>
    <property type="gene ID" value="AEPI009441"/>
</dbReference>
<dbReference type="Proteomes" id="UP000075885">
    <property type="component" value="Unassembled WGS sequence"/>
</dbReference>
<dbReference type="GO" id="GO:0007165">
    <property type="term" value="P:signal transduction"/>
    <property type="evidence" value="ECO:0007669"/>
    <property type="project" value="UniProtKB-KW"/>
</dbReference>
<reference evidence="9" key="2">
    <citation type="submission" date="2020-05" db="UniProtKB">
        <authorList>
            <consortium name="EnsemblMetazoa"/>
        </authorList>
    </citation>
    <scope>IDENTIFICATION</scope>
    <source>
        <strain evidence="9">Epiroticus2</strain>
    </source>
</reference>
<feature type="transmembrane region" description="Helical" evidence="8">
    <location>
        <begin position="175"/>
        <end position="199"/>
    </location>
</feature>
<feature type="transmembrane region" description="Helical" evidence="8">
    <location>
        <begin position="136"/>
        <end position="163"/>
    </location>
</feature>
<dbReference type="GO" id="GO:0043025">
    <property type="term" value="C:neuronal cell body"/>
    <property type="evidence" value="ECO:0007669"/>
    <property type="project" value="TreeGrafter"/>
</dbReference>
<dbReference type="AlphaFoldDB" id="A0A182PR59"/>
<evidence type="ECO:0000256" key="6">
    <source>
        <dbReference type="ARBA" id="ARBA00023170"/>
    </source>
</evidence>
<dbReference type="GO" id="GO:0030424">
    <property type="term" value="C:axon"/>
    <property type="evidence" value="ECO:0007669"/>
    <property type="project" value="TreeGrafter"/>
</dbReference>
<evidence type="ECO:0000313" key="10">
    <source>
        <dbReference type="Proteomes" id="UP000075885"/>
    </source>
</evidence>
<keyword evidence="4 8" id="KW-1133">Transmembrane helix</keyword>
<accession>A0A182PR59</accession>
<feature type="transmembrane region" description="Helical" evidence="8">
    <location>
        <begin position="78"/>
        <end position="100"/>
    </location>
</feature>
<feature type="transmembrane region" description="Helical" evidence="8">
    <location>
        <begin position="262"/>
        <end position="284"/>
    </location>
</feature>
<keyword evidence="2 8" id="KW-1003">Cell membrane</keyword>
<dbReference type="GO" id="GO:0008049">
    <property type="term" value="P:male courtship behavior"/>
    <property type="evidence" value="ECO:0007669"/>
    <property type="project" value="TreeGrafter"/>
</dbReference>
<dbReference type="STRING" id="199890.A0A182PR59"/>
<dbReference type="Pfam" id="PF08395">
    <property type="entry name" value="7tm_7"/>
    <property type="match status" value="1"/>
</dbReference>
<name>A0A182PR59_9DIPT</name>
<comment type="subcellular location">
    <subcellularLocation>
        <location evidence="1 8">Cell membrane</location>
        <topology evidence="1 8">Multi-pass membrane protein</topology>
    </subcellularLocation>
</comment>
<evidence type="ECO:0000256" key="2">
    <source>
        <dbReference type="ARBA" id="ARBA00022475"/>
    </source>
</evidence>
<dbReference type="GO" id="GO:0005886">
    <property type="term" value="C:plasma membrane"/>
    <property type="evidence" value="ECO:0007669"/>
    <property type="project" value="UniProtKB-SubCell"/>
</dbReference>
<dbReference type="GO" id="GO:0007635">
    <property type="term" value="P:chemosensory behavior"/>
    <property type="evidence" value="ECO:0007669"/>
    <property type="project" value="TreeGrafter"/>
</dbReference>
<evidence type="ECO:0000256" key="5">
    <source>
        <dbReference type="ARBA" id="ARBA00023136"/>
    </source>
</evidence>
<evidence type="ECO:0000256" key="3">
    <source>
        <dbReference type="ARBA" id="ARBA00022692"/>
    </source>
</evidence>
<dbReference type="PANTHER" id="PTHR21143:SF104">
    <property type="entry name" value="GUSTATORY RECEPTOR 8A-RELATED"/>
    <property type="match status" value="1"/>
</dbReference>
<keyword evidence="10" id="KW-1185">Reference proteome</keyword>
<comment type="function">
    <text evidence="8">Gustatory receptor which mediates acceptance or avoidance behavior, depending on its substrates.</text>
</comment>
<proteinExistence type="inferred from homology"/>
<dbReference type="InterPro" id="IPR013604">
    <property type="entry name" value="7TM_chemorcpt"/>
</dbReference>
<feature type="transmembrane region" description="Helical" evidence="8">
    <location>
        <begin position="296"/>
        <end position="316"/>
    </location>
</feature>
<feature type="transmembrane region" description="Helical" evidence="8">
    <location>
        <begin position="377"/>
        <end position="398"/>
    </location>
</feature>
<organism evidence="9 10">
    <name type="scientific">Anopheles epiroticus</name>
    <dbReference type="NCBI Taxonomy" id="199890"/>
    <lineage>
        <taxon>Eukaryota</taxon>
        <taxon>Metazoa</taxon>
        <taxon>Ecdysozoa</taxon>
        <taxon>Arthropoda</taxon>
        <taxon>Hexapoda</taxon>
        <taxon>Insecta</taxon>
        <taxon>Pterygota</taxon>
        <taxon>Neoptera</taxon>
        <taxon>Endopterygota</taxon>
        <taxon>Diptera</taxon>
        <taxon>Nematocera</taxon>
        <taxon>Culicoidea</taxon>
        <taxon>Culicidae</taxon>
        <taxon>Anophelinae</taxon>
        <taxon>Anopheles</taxon>
    </lineage>
</organism>
<dbReference type="VEuPathDB" id="VectorBase:AEPI009441"/>
<protein>
    <recommendedName>
        <fullName evidence="8">Gustatory receptor</fullName>
    </recommendedName>
</protein>
<evidence type="ECO:0000256" key="1">
    <source>
        <dbReference type="ARBA" id="ARBA00004651"/>
    </source>
</evidence>
<evidence type="ECO:0000313" key="9">
    <source>
        <dbReference type="EnsemblMetazoa" id="AEPI009441-PA"/>
    </source>
</evidence>
<comment type="similarity">
    <text evidence="8">Belongs to the insect chemoreceptor superfamily. Gustatory receptor (GR) family.</text>
</comment>
<dbReference type="GO" id="GO:0030425">
    <property type="term" value="C:dendrite"/>
    <property type="evidence" value="ECO:0007669"/>
    <property type="project" value="TreeGrafter"/>
</dbReference>
<evidence type="ECO:0000256" key="8">
    <source>
        <dbReference type="RuleBase" id="RU363108"/>
    </source>
</evidence>
<sequence>MRCLNKNPRHVYDVVRPLLAVSKWFGQTAFSIVGEPPYVQVKVTRVEFAALFTNFVANMCCVFINVTNSQLSRLTGSMVINLGLSFLFPMGSIFMILLAIDNCLRRNVTCTILTELFKVDRSLQRKGHRLDHRRQYVVLGRILSVLIILIAFGTIFSIGMSFFSGFALRNHVINAFSYALTGVQFMIINFHFVAAARLITFRLEAIKRCLKKHSEASSWWIEQKPRWGRRVEPIDVIIELARDFAALVHIVKRINRIYSNQIIALIAGVGMFSIFVIYASSFSYYVGSTKESRLTAILLTAWVFYVIMVWLIFFAAKSVDNACEEVVSLVHEILNHTLDSSTYDKLLRFSQQILFRRPKLQCMFYVYNWQTLFRHCALLKLLQMFGTVVTYLVILLQFDKLSEDSSKGNFLTS</sequence>